<keyword evidence="2" id="KW-1185">Reference proteome</keyword>
<evidence type="ECO:0000313" key="1">
    <source>
        <dbReference type="EMBL" id="QWG08188.1"/>
    </source>
</evidence>
<sequence>MTIKNFQYIIYFFIFTLTACEDVITVDLATGRPQIVVDGWLNNKFETQKIRLVSTTGYFNSDAPPFVDNATVKVHNLVSNTTIDFTYDKEGYYTWTPATLADTLIVRQRPSDFDRDSDGLYNNYYRLEVTAEFTGVDVHFEAFTSLERTPIIDSLTFKTQEASDDYPEVIYGELWAKDFAGPADCYWIKTWKNDSLLNKSNEMSLAFDITPGRSDYGDVIEEDTYFIPPVRNSINPRLSDDEQEAKKPLYQINDSVYCEIHSMTENAFDFMSQAKSQMSNGGLFATPLANVPSNILALDSKSDGLVVGVFCGSAISSKGFRIKTKPPYEEK</sequence>
<dbReference type="InterPro" id="IPR025345">
    <property type="entry name" value="DUF4249"/>
</dbReference>
<reference evidence="1 2" key="1">
    <citation type="submission" date="2021-05" db="EMBL/GenBank/DDBJ databases">
        <title>Comparative genomic studies on the polysaccharide-degrading batcterial strains of the Flammeovirga genus.</title>
        <authorList>
            <person name="Zewei F."/>
            <person name="Zheng Z."/>
            <person name="Yu L."/>
            <person name="Ruyue G."/>
            <person name="Yanhong M."/>
            <person name="Yuanyuan C."/>
            <person name="Jingyan G."/>
            <person name="Wenjun H."/>
        </authorList>
    </citation>
    <scope>NUCLEOTIDE SEQUENCE [LARGE SCALE GENOMIC DNA]</scope>
    <source>
        <strain evidence="1 2">YS10</strain>
    </source>
</reference>
<proteinExistence type="predicted"/>
<name>A0ABX8GX57_9BACT</name>
<dbReference type="Proteomes" id="UP000682802">
    <property type="component" value="Chromosome 1"/>
</dbReference>
<organism evidence="1 2">
    <name type="scientific">Flammeovirga kamogawensis</name>
    <dbReference type="NCBI Taxonomy" id="373891"/>
    <lineage>
        <taxon>Bacteria</taxon>
        <taxon>Pseudomonadati</taxon>
        <taxon>Bacteroidota</taxon>
        <taxon>Cytophagia</taxon>
        <taxon>Cytophagales</taxon>
        <taxon>Flammeovirgaceae</taxon>
        <taxon>Flammeovirga</taxon>
    </lineage>
</organism>
<gene>
    <name evidence="1" type="ORF">KM029_04415</name>
</gene>
<evidence type="ECO:0000313" key="2">
    <source>
        <dbReference type="Proteomes" id="UP000682802"/>
    </source>
</evidence>
<dbReference type="PROSITE" id="PS51257">
    <property type="entry name" value="PROKAR_LIPOPROTEIN"/>
    <property type="match status" value="1"/>
</dbReference>
<dbReference type="RefSeq" id="WP_158631156.1">
    <property type="nucleotide sequence ID" value="NZ_CP076128.1"/>
</dbReference>
<dbReference type="Pfam" id="PF14054">
    <property type="entry name" value="DUF4249"/>
    <property type="match status" value="1"/>
</dbReference>
<dbReference type="EMBL" id="CP076128">
    <property type="protein sequence ID" value="QWG08188.1"/>
    <property type="molecule type" value="Genomic_DNA"/>
</dbReference>
<accession>A0ABX8GX57</accession>
<protein>
    <submittedName>
        <fullName evidence="1">DUF4249 family protein</fullName>
    </submittedName>
</protein>